<keyword evidence="4" id="KW-1185">Reference proteome</keyword>
<dbReference type="Proteomes" id="UP000236742">
    <property type="component" value="Unassembled WGS sequence"/>
</dbReference>
<comment type="similarity">
    <text evidence="1 2">Belongs to the UPF0235 family.</text>
</comment>
<name>A0A1H5T4D3_9RHOB</name>
<accession>A0A1H5T4D3</accession>
<dbReference type="AlphaFoldDB" id="A0A1H5T4D3"/>
<sequence>MELRRHLTHHGAMAKPKFRNLPDLSDLAVPGAEITLRVTPKASRDSLTRDGDRLKATVTVVPENGKANAAVLALLASAMGVAPSYLKLKRGETSREKTFVYLGP</sequence>
<dbReference type="NCBIfam" id="TIGR00251">
    <property type="entry name" value="DUF167 family protein"/>
    <property type="match status" value="1"/>
</dbReference>
<dbReference type="HAMAP" id="MF_00634">
    <property type="entry name" value="UPF0235"/>
    <property type="match status" value="1"/>
</dbReference>
<dbReference type="SUPFAM" id="SSF69786">
    <property type="entry name" value="YggU-like"/>
    <property type="match status" value="1"/>
</dbReference>
<dbReference type="Gene3D" id="3.30.1200.10">
    <property type="entry name" value="YggU-like"/>
    <property type="match status" value="1"/>
</dbReference>
<reference evidence="3 4" key="1">
    <citation type="submission" date="2016-10" db="EMBL/GenBank/DDBJ databases">
        <authorList>
            <person name="de Groot N.N."/>
        </authorList>
    </citation>
    <scope>NUCLEOTIDE SEQUENCE [LARGE SCALE GENOMIC DNA]</scope>
    <source>
        <strain evidence="3 4">DSM 23413</strain>
    </source>
</reference>
<protein>
    <recommendedName>
        <fullName evidence="2">UPF0235 protein SAMN05421751_10278</fullName>
    </recommendedName>
</protein>
<dbReference type="SMART" id="SM01152">
    <property type="entry name" value="DUF167"/>
    <property type="match status" value="1"/>
</dbReference>
<dbReference type="Pfam" id="PF02594">
    <property type="entry name" value="DUF167"/>
    <property type="match status" value="1"/>
</dbReference>
<evidence type="ECO:0000313" key="3">
    <source>
        <dbReference type="EMBL" id="SEF57762.1"/>
    </source>
</evidence>
<evidence type="ECO:0000313" key="4">
    <source>
        <dbReference type="Proteomes" id="UP000236742"/>
    </source>
</evidence>
<evidence type="ECO:0000256" key="1">
    <source>
        <dbReference type="ARBA" id="ARBA00010364"/>
    </source>
</evidence>
<dbReference type="InterPro" id="IPR036591">
    <property type="entry name" value="YggU-like_sf"/>
</dbReference>
<evidence type="ECO:0000256" key="2">
    <source>
        <dbReference type="HAMAP-Rule" id="MF_00634"/>
    </source>
</evidence>
<organism evidence="3 4">
    <name type="scientific">Jhaorihella thermophila</name>
    <dbReference type="NCBI Taxonomy" id="488547"/>
    <lineage>
        <taxon>Bacteria</taxon>
        <taxon>Pseudomonadati</taxon>
        <taxon>Pseudomonadota</taxon>
        <taxon>Alphaproteobacteria</taxon>
        <taxon>Rhodobacterales</taxon>
        <taxon>Paracoccaceae</taxon>
        <taxon>Jhaorihella</taxon>
    </lineage>
</organism>
<dbReference type="InterPro" id="IPR003746">
    <property type="entry name" value="DUF167"/>
</dbReference>
<gene>
    <name evidence="3" type="ORF">SAMN05421751_10278</name>
</gene>
<proteinExistence type="inferred from homology"/>
<dbReference type="EMBL" id="FNVD01000002">
    <property type="protein sequence ID" value="SEF57762.1"/>
    <property type="molecule type" value="Genomic_DNA"/>
</dbReference>